<dbReference type="EMBL" id="MSAE01000047">
    <property type="protein sequence ID" value="PUX09388.1"/>
    <property type="molecule type" value="Genomic_DNA"/>
</dbReference>
<protein>
    <submittedName>
        <fullName evidence="2">Uncharacterized protein</fullName>
    </submittedName>
</protein>
<proteinExistence type="predicted"/>
<accession>A0A2T7AL03</accession>
<name>A0A2T7AL03_9ENTR</name>
<reference evidence="2 3" key="1">
    <citation type="submission" date="2016-12" db="EMBL/GenBank/DDBJ databases">
        <title>Analysis of the Molecular Diversity Among Cronobacter Species Isolated from Filth Flies Using a Pan Genomic DNA Microarray.</title>
        <authorList>
            <person name="Pava-Ripoll M."/>
            <person name="Tall B."/>
            <person name="Farber J."/>
            <person name="Fanning S."/>
            <person name="Lehner A."/>
            <person name="Stephan R."/>
            <person name="Pagotto F."/>
            <person name="Iverson C."/>
            <person name="Ziobro G."/>
            <person name="Miller A."/>
            <person name="Pearson R."/>
            <person name="Yan Q."/>
            <person name="Kim M."/>
            <person name="Jeong S."/>
            <person name="Park J."/>
            <person name="Jun S."/>
            <person name="Choi H."/>
            <person name="Chung T."/>
            <person name="Yoo Y."/>
            <person name="Park E."/>
            <person name="Hwang S."/>
            <person name="Lee B."/>
            <person name="Sathyamoorthy V."/>
            <person name="Carter L."/>
            <person name="Mammel M."/>
            <person name="Jackson S."/>
            <person name="Kothary M."/>
            <person name="Patel I."/>
            <person name="Grim C."/>
            <person name="Gopinath G."/>
            <person name="Gangiredla J."/>
            <person name="Chase H."/>
        </authorList>
    </citation>
    <scope>NUCLEOTIDE SEQUENCE [LARGE SCALE GENOMIC DNA]</scope>
    <source>
        <strain evidence="2 3">MOD1-Md1s</strain>
    </source>
</reference>
<keyword evidence="4" id="KW-1185">Reference proteome</keyword>
<dbReference type="EMBL" id="WAGD01000058">
    <property type="protein sequence ID" value="KAB0874883.1"/>
    <property type="molecule type" value="Genomic_DNA"/>
</dbReference>
<dbReference type="OrthoDB" id="6555643at2"/>
<organism evidence="2 3">
    <name type="scientific">Cronobacter muytjensii</name>
    <dbReference type="NCBI Taxonomy" id="413501"/>
    <lineage>
        <taxon>Bacteria</taxon>
        <taxon>Pseudomonadati</taxon>
        <taxon>Pseudomonadota</taxon>
        <taxon>Gammaproteobacteria</taxon>
        <taxon>Enterobacterales</taxon>
        <taxon>Enterobacteriaceae</taxon>
        <taxon>Cronobacter</taxon>
    </lineage>
</organism>
<gene>
    <name evidence="2" type="ORF">AUN14_18915</name>
    <name evidence="1" type="ORF">FZI19_16740</name>
</gene>
<dbReference type="Proteomes" id="UP000469927">
    <property type="component" value="Unassembled WGS sequence"/>
</dbReference>
<dbReference type="AlphaFoldDB" id="A0A2T7AL03"/>
<evidence type="ECO:0000313" key="2">
    <source>
        <dbReference type="EMBL" id="PUX09388.1"/>
    </source>
</evidence>
<evidence type="ECO:0000313" key="4">
    <source>
        <dbReference type="Proteomes" id="UP000469927"/>
    </source>
</evidence>
<dbReference type="Proteomes" id="UP000244378">
    <property type="component" value="Unassembled WGS sequence"/>
</dbReference>
<comment type="caution">
    <text evidence="2">The sequence shown here is derived from an EMBL/GenBank/DDBJ whole genome shotgun (WGS) entry which is preliminary data.</text>
</comment>
<evidence type="ECO:0000313" key="1">
    <source>
        <dbReference type="EMBL" id="KAB0874883.1"/>
    </source>
</evidence>
<sequence>MISDELFKYAKKAIPNEFKSFVKESKDCQSASYISNAQYELRIMKAHRDNAKITGLKAQGLDDLISTLEAFNKENVCVINVRNKLNSFKIYSDEKNTELLGVIVFKLRKKTDEEIRHAQEVLGIKSAPPDPSKGS</sequence>
<dbReference type="RefSeq" id="WP_075193961.1">
    <property type="nucleotide sequence ID" value="NZ_JADKNN010000067.1"/>
</dbReference>
<reference evidence="1 4" key="2">
    <citation type="submission" date="2019-08" db="EMBL/GenBank/DDBJ databases">
        <title>Prevalence, distribution, and phylogeny of type two toxin-antitoxin genes possessed by Cronobacter species where C. sakazakii homologs follow sequence type lineages.</title>
        <authorList>
            <person name="Finkelstein S."/>
            <person name="Negrete F."/>
            <person name="Jang H."/>
            <person name="Gopinath G.R."/>
            <person name="Tall B.D."/>
        </authorList>
    </citation>
    <scope>NUCLEOTIDE SEQUENCE [LARGE SCALE GENOMIC DNA]</scope>
    <source>
        <strain evidence="1 4">MOD1_GK1257</strain>
    </source>
</reference>
<evidence type="ECO:0000313" key="3">
    <source>
        <dbReference type="Proteomes" id="UP000244378"/>
    </source>
</evidence>